<evidence type="ECO:0000256" key="5">
    <source>
        <dbReference type="ARBA" id="ARBA00023110"/>
    </source>
</evidence>
<dbReference type="FunFam" id="1.25.40.10:FF:000008">
    <property type="entry name" value="Peptidylprolyl isomerase"/>
    <property type="match status" value="1"/>
</dbReference>
<proteinExistence type="predicted"/>
<dbReference type="PROSITE" id="PS50005">
    <property type="entry name" value="TPR"/>
    <property type="match status" value="1"/>
</dbReference>
<evidence type="ECO:0000256" key="8">
    <source>
        <dbReference type="PROSITE-ProRule" id="PRU00339"/>
    </source>
</evidence>
<protein>
    <recommendedName>
        <fullName evidence="2 7">peptidylprolyl isomerase</fullName>
        <ecNumber evidence="2 7">5.2.1.8</ecNumber>
    </recommendedName>
</protein>
<accession>A0A7R8UF83</accession>
<sequence length="447" mass="49995">MSETATGEIDLSGDGGVLKKITHEGLGTETPLDGCTVSLHYTGKLTNGEVFDSSLKRNEPFEFQLGKGSVIKAFDLGVSTMKMGEKCVLTCAPQYAYGEAGSPPSIPPNSTLIFELEMLGWKGEDVSPESDGSIEKFVLNKSDKKISPNDGAHVKIHLIGKHEGKVFEERDVEFDTGEGEDVGVVEGVEIAVMKMNCGETCKLFIKPKYAFGSAGNAKFNIPPNAIVEYIVTLNECERAAAEWKLDREESIAQAKIFKEKGNTYLKKENYKLAIKMYDRSNNFLSSYSDEEEGKQMRVAIHLNKALSYQKLGDHFEAKSACNTVLEIDPNNIKGLYRRGQSYAAMSDFETALEDFQRVHELEPENKAAINQITICKQKIKEFHEKEKKVYANMFSKFAAVDKQKENIRGDETDVLTSCGEWSEEEARKEVDRAFEQDNNIFMINQEK</sequence>
<dbReference type="InterPro" id="IPR050754">
    <property type="entry name" value="FKBP4/5/8-like"/>
</dbReference>
<dbReference type="Gene3D" id="1.25.40.10">
    <property type="entry name" value="Tetratricopeptide repeat domain"/>
    <property type="match status" value="1"/>
</dbReference>
<reference evidence="10 11" key="1">
    <citation type="submission" date="2020-11" db="EMBL/GenBank/DDBJ databases">
        <authorList>
            <person name="Wallbank WR R."/>
            <person name="Pardo Diaz C."/>
            <person name="Kozak K."/>
            <person name="Martin S."/>
            <person name="Jiggins C."/>
            <person name="Moest M."/>
            <person name="Warren A I."/>
            <person name="Generalovic N T."/>
            <person name="Byers J.R.P. K."/>
            <person name="Montejo-Kovacevich G."/>
            <person name="Yen C E."/>
        </authorList>
    </citation>
    <scope>NUCLEOTIDE SEQUENCE [LARGE SCALE GENOMIC DNA]</scope>
</reference>
<dbReference type="FunFam" id="3.10.50.40:FF:000006">
    <property type="entry name" value="Peptidyl-prolyl cis-trans isomerase"/>
    <property type="match status" value="1"/>
</dbReference>
<evidence type="ECO:0000256" key="2">
    <source>
        <dbReference type="ARBA" id="ARBA00013194"/>
    </source>
</evidence>
<dbReference type="InterPro" id="IPR046357">
    <property type="entry name" value="PPIase_dom_sf"/>
</dbReference>
<name>A0A7R8UF83_HERIL</name>
<evidence type="ECO:0000256" key="1">
    <source>
        <dbReference type="ARBA" id="ARBA00000971"/>
    </source>
</evidence>
<keyword evidence="4 8" id="KW-0802">TPR repeat</keyword>
<dbReference type="InterPro" id="IPR011990">
    <property type="entry name" value="TPR-like_helical_dom_sf"/>
</dbReference>
<evidence type="ECO:0000256" key="4">
    <source>
        <dbReference type="ARBA" id="ARBA00022803"/>
    </source>
</evidence>
<dbReference type="PROSITE" id="PS50059">
    <property type="entry name" value="FKBP_PPIASE"/>
    <property type="match status" value="2"/>
</dbReference>
<dbReference type="Pfam" id="PF13181">
    <property type="entry name" value="TPR_8"/>
    <property type="match status" value="1"/>
</dbReference>
<evidence type="ECO:0000313" key="11">
    <source>
        <dbReference type="Proteomes" id="UP000594454"/>
    </source>
</evidence>
<dbReference type="AlphaFoldDB" id="A0A7R8UF83"/>
<dbReference type="Gene3D" id="3.10.50.40">
    <property type="match status" value="2"/>
</dbReference>
<organism evidence="10 11">
    <name type="scientific">Hermetia illucens</name>
    <name type="common">Black soldier fly</name>
    <dbReference type="NCBI Taxonomy" id="343691"/>
    <lineage>
        <taxon>Eukaryota</taxon>
        <taxon>Metazoa</taxon>
        <taxon>Ecdysozoa</taxon>
        <taxon>Arthropoda</taxon>
        <taxon>Hexapoda</taxon>
        <taxon>Insecta</taxon>
        <taxon>Pterygota</taxon>
        <taxon>Neoptera</taxon>
        <taxon>Endopterygota</taxon>
        <taxon>Diptera</taxon>
        <taxon>Brachycera</taxon>
        <taxon>Stratiomyomorpha</taxon>
        <taxon>Stratiomyidae</taxon>
        <taxon>Hermetiinae</taxon>
        <taxon>Hermetia</taxon>
    </lineage>
</organism>
<dbReference type="InterPro" id="IPR019734">
    <property type="entry name" value="TPR_rpt"/>
</dbReference>
<keyword evidence="3" id="KW-0677">Repeat</keyword>
<keyword evidence="5 7" id="KW-0697">Rotamase</keyword>
<evidence type="ECO:0000256" key="7">
    <source>
        <dbReference type="PROSITE-ProRule" id="PRU00277"/>
    </source>
</evidence>
<evidence type="ECO:0000256" key="6">
    <source>
        <dbReference type="ARBA" id="ARBA00023235"/>
    </source>
</evidence>
<evidence type="ECO:0000256" key="3">
    <source>
        <dbReference type="ARBA" id="ARBA00022737"/>
    </source>
</evidence>
<dbReference type="Pfam" id="PF00254">
    <property type="entry name" value="FKBP_C"/>
    <property type="match status" value="2"/>
</dbReference>
<dbReference type="SMART" id="SM00028">
    <property type="entry name" value="TPR"/>
    <property type="match status" value="3"/>
</dbReference>
<dbReference type="SUPFAM" id="SSF48452">
    <property type="entry name" value="TPR-like"/>
    <property type="match status" value="1"/>
</dbReference>
<comment type="catalytic activity">
    <reaction evidence="1 7">
        <text>[protein]-peptidylproline (omega=180) = [protein]-peptidylproline (omega=0)</text>
        <dbReference type="Rhea" id="RHEA:16237"/>
        <dbReference type="Rhea" id="RHEA-COMP:10747"/>
        <dbReference type="Rhea" id="RHEA-COMP:10748"/>
        <dbReference type="ChEBI" id="CHEBI:83833"/>
        <dbReference type="ChEBI" id="CHEBI:83834"/>
        <dbReference type="EC" id="5.2.1.8"/>
    </reaction>
</comment>
<dbReference type="PANTHER" id="PTHR46512">
    <property type="entry name" value="PEPTIDYLPROLYL ISOMERASE"/>
    <property type="match status" value="1"/>
</dbReference>
<dbReference type="OrthoDB" id="433738at2759"/>
<keyword evidence="11" id="KW-1185">Reference proteome</keyword>
<dbReference type="PANTHER" id="PTHR46512:SF9">
    <property type="entry name" value="PEPTIDYLPROLYL ISOMERASE"/>
    <property type="match status" value="1"/>
</dbReference>
<dbReference type="EC" id="5.2.1.8" evidence="2 7"/>
<feature type="repeat" description="TPR" evidence="8">
    <location>
        <begin position="332"/>
        <end position="365"/>
    </location>
</feature>
<dbReference type="FunFam" id="3.10.50.40:FF:000013">
    <property type="entry name" value="Peptidylprolyl isomerase"/>
    <property type="match status" value="1"/>
</dbReference>
<dbReference type="EMBL" id="LR899009">
    <property type="protein sequence ID" value="CAD7079723.1"/>
    <property type="molecule type" value="Genomic_DNA"/>
</dbReference>
<keyword evidence="6 7" id="KW-0413">Isomerase</keyword>
<dbReference type="OMA" id="FGAEGNE"/>
<dbReference type="InterPro" id="IPR001179">
    <property type="entry name" value="PPIase_FKBP_dom"/>
</dbReference>
<dbReference type="GO" id="GO:0003755">
    <property type="term" value="F:peptidyl-prolyl cis-trans isomerase activity"/>
    <property type="evidence" value="ECO:0007669"/>
    <property type="project" value="UniProtKB-KW"/>
</dbReference>
<dbReference type="SUPFAM" id="SSF54534">
    <property type="entry name" value="FKBP-like"/>
    <property type="match status" value="2"/>
</dbReference>
<evidence type="ECO:0000259" key="9">
    <source>
        <dbReference type="PROSITE" id="PS50059"/>
    </source>
</evidence>
<evidence type="ECO:0000313" key="10">
    <source>
        <dbReference type="EMBL" id="CAD7079723.1"/>
    </source>
</evidence>
<dbReference type="Proteomes" id="UP000594454">
    <property type="component" value="Chromosome 1"/>
</dbReference>
<feature type="domain" description="PPIase FKBP-type" evidence="9">
    <location>
        <begin position="34"/>
        <end position="122"/>
    </location>
</feature>
<gene>
    <name evidence="10" type="ORF">HERILL_LOCUS2925</name>
</gene>
<dbReference type="InParanoid" id="A0A7R8UF83"/>
<dbReference type="Pfam" id="PF00515">
    <property type="entry name" value="TPR_1"/>
    <property type="match status" value="1"/>
</dbReference>
<feature type="domain" description="PPIase FKBP-type" evidence="9">
    <location>
        <begin position="151"/>
        <end position="237"/>
    </location>
</feature>
<dbReference type="FunCoup" id="A0A7R8UF83">
    <property type="interactions" value="759"/>
</dbReference>